<organism evidence="5 6">
    <name type="scientific">Desulfosudis oleivorans (strain DSM 6200 / JCM 39069 / Hxd3)</name>
    <name type="common">Desulfococcus oleovorans</name>
    <dbReference type="NCBI Taxonomy" id="96561"/>
    <lineage>
        <taxon>Bacteria</taxon>
        <taxon>Pseudomonadati</taxon>
        <taxon>Thermodesulfobacteriota</taxon>
        <taxon>Desulfobacteria</taxon>
        <taxon>Desulfobacterales</taxon>
        <taxon>Desulfosudaceae</taxon>
        <taxon>Desulfosudis</taxon>
    </lineage>
</organism>
<dbReference type="HOGENOM" id="CLU_011615_5_0_7"/>
<dbReference type="eggNOG" id="COG0457">
    <property type="taxonomic scope" value="Bacteria"/>
</dbReference>
<dbReference type="Pfam" id="PF14559">
    <property type="entry name" value="TPR_19"/>
    <property type="match status" value="1"/>
</dbReference>
<dbReference type="Proteomes" id="UP000008561">
    <property type="component" value="Chromosome"/>
</dbReference>
<dbReference type="InterPro" id="IPR019734">
    <property type="entry name" value="TPR_rpt"/>
</dbReference>
<keyword evidence="4" id="KW-0812">Transmembrane</keyword>
<feature type="repeat" description="TPR" evidence="3">
    <location>
        <begin position="448"/>
        <end position="481"/>
    </location>
</feature>
<keyword evidence="4" id="KW-0472">Membrane</keyword>
<feature type="transmembrane region" description="Helical" evidence="4">
    <location>
        <begin position="288"/>
        <end position="306"/>
    </location>
</feature>
<accession>A8ZVN2</accession>
<dbReference type="Pfam" id="PF13432">
    <property type="entry name" value="TPR_16"/>
    <property type="match status" value="1"/>
</dbReference>
<evidence type="ECO:0000256" key="2">
    <source>
        <dbReference type="ARBA" id="ARBA00022803"/>
    </source>
</evidence>
<feature type="transmembrane region" description="Helical" evidence="4">
    <location>
        <begin position="143"/>
        <end position="161"/>
    </location>
</feature>
<dbReference type="SUPFAM" id="SSF48452">
    <property type="entry name" value="TPR-like"/>
    <property type="match status" value="3"/>
</dbReference>
<dbReference type="KEGG" id="dol:Dole_2415"/>
<dbReference type="AlphaFoldDB" id="A8ZVN2"/>
<dbReference type="InterPro" id="IPR052346">
    <property type="entry name" value="O-mannosyl-transferase_TMTC"/>
</dbReference>
<evidence type="ECO:0000256" key="1">
    <source>
        <dbReference type="ARBA" id="ARBA00022737"/>
    </source>
</evidence>
<dbReference type="PANTHER" id="PTHR44227:SF3">
    <property type="entry name" value="PROTEIN O-MANNOSYL-TRANSFERASE TMTC4"/>
    <property type="match status" value="1"/>
</dbReference>
<evidence type="ECO:0000313" key="6">
    <source>
        <dbReference type="Proteomes" id="UP000008561"/>
    </source>
</evidence>
<feature type="transmembrane region" description="Helical" evidence="4">
    <location>
        <begin position="345"/>
        <end position="366"/>
    </location>
</feature>
<proteinExistence type="predicted"/>
<feature type="transmembrane region" description="Helical" evidence="4">
    <location>
        <begin position="260"/>
        <end position="281"/>
    </location>
</feature>
<feature type="transmembrane region" description="Helical" evidence="4">
    <location>
        <begin position="372"/>
        <end position="390"/>
    </location>
</feature>
<sequence length="686" mass="76525">MAMKTIHQKRLWPAALAMAVLAALTLGVYHDIGSHAFIEFDDSFFVEAPHVQNGLTLDGLKQSFTTREGMWFPLTWISHMADVHFYGNDPAGHHYTNLFLHLVNTLLLFLVLWRMTGSLGSALAVAALFAVHPLNTETVSYIACRKGLLSTLFWILAMGAYTQYARSPSVGRYLVVTVLLVLGMMAKPMLISLPVILLLLDFWPLGRLSKGRVWDLVKEKMPLLAISLVFLGITVSVQQQTGAITSLAELPVFLRIQNALVSYVLYIGKMLWPVSLAVFYPFPKAIPLWQWAGSATLLVLITTVSWRARTRAPHLIVGWVWYLVTLVPVIGLVKVGQHAMADRYAYIPLIGLFVAIAWHLAGYAAARPGRRFVVWGLAASAVAVLGVMSFRQTGHWKNSTTLFEHTLAVTENNDLIHNNLGKVCFERKNYACAHEQITEALRINPYLPQANYNMGLLLIKGGDTDRAVPYFSRALEVKPDFFDARYALANVFFNKNDFENALNHYIRILKDRETAPAGLLADTHNDMGVIYAHRKKIDVAESHFLEALSLNPGLAAAHNNLGLLLSSRGETGRAEDHFRSAMALTPGFLDAANNLVALYRTQEKYAEAAGLLERLLAERPDSAASIAYNIACLYAVQNDRTAAIMWLERALSSGFDLWPLLERDVDLENIRDTEYYKNLMAGRGDR</sequence>
<dbReference type="SMART" id="SM00028">
    <property type="entry name" value="TPR"/>
    <property type="match status" value="7"/>
</dbReference>
<dbReference type="InterPro" id="IPR011990">
    <property type="entry name" value="TPR-like_helical_dom_sf"/>
</dbReference>
<dbReference type="PROSITE" id="PS50293">
    <property type="entry name" value="TPR_REGION"/>
    <property type="match status" value="1"/>
</dbReference>
<keyword evidence="6" id="KW-1185">Reference proteome</keyword>
<evidence type="ECO:0000256" key="3">
    <source>
        <dbReference type="PROSITE-ProRule" id="PRU00339"/>
    </source>
</evidence>
<keyword evidence="2 3" id="KW-0802">TPR repeat</keyword>
<feature type="repeat" description="TPR" evidence="3">
    <location>
        <begin position="555"/>
        <end position="588"/>
    </location>
</feature>
<name>A8ZVN2_DESOH</name>
<dbReference type="PANTHER" id="PTHR44227">
    <property type="match status" value="1"/>
</dbReference>
<dbReference type="NCBIfam" id="NF047558">
    <property type="entry name" value="TPR_END_plus"/>
    <property type="match status" value="1"/>
</dbReference>
<dbReference type="EMBL" id="CP000859">
    <property type="protein sequence ID" value="ABW68219.1"/>
    <property type="molecule type" value="Genomic_DNA"/>
</dbReference>
<feature type="repeat" description="TPR" evidence="3">
    <location>
        <begin position="521"/>
        <end position="554"/>
    </location>
</feature>
<keyword evidence="1" id="KW-0677">Repeat</keyword>
<reference evidence="5 6" key="1">
    <citation type="submission" date="2007-10" db="EMBL/GenBank/DDBJ databases">
        <title>Complete sequence of Desulfococcus oleovorans Hxd3.</title>
        <authorList>
            <consortium name="US DOE Joint Genome Institute"/>
            <person name="Copeland A."/>
            <person name="Lucas S."/>
            <person name="Lapidus A."/>
            <person name="Barry K."/>
            <person name="Glavina del Rio T."/>
            <person name="Dalin E."/>
            <person name="Tice H."/>
            <person name="Pitluck S."/>
            <person name="Kiss H."/>
            <person name="Brettin T."/>
            <person name="Bruce D."/>
            <person name="Detter J.C."/>
            <person name="Han C."/>
            <person name="Schmutz J."/>
            <person name="Larimer F."/>
            <person name="Land M."/>
            <person name="Hauser L."/>
            <person name="Kyrpides N."/>
            <person name="Kim E."/>
            <person name="Wawrik B."/>
            <person name="Richardson P."/>
        </authorList>
    </citation>
    <scope>NUCLEOTIDE SEQUENCE [LARGE SCALE GENOMIC DNA]</scope>
    <source>
        <strain evidence="6">DSM 6200 / JCM 39069 / Hxd3</strain>
    </source>
</reference>
<dbReference type="PROSITE" id="PS50005">
    <property type="entry name" value="TPR"/>
    <property type="match status" value="3"/>
</dbReference>
<dbReference type="STRING" id="96561.Dole_2415"/>
<evidence type="ECO:0000313" key="5">
    <source>
        <dbReference type="EMBL" id="ABW68219.1"/>
    </source>
</evidence>
<feature type="transmembrane region" description="Helical" evidence="4">
    <location>
        <begin position="312"/>
        <end position="333"/>
    </location>
</feature>
<keyword evidence="4" id="KW-1133">Transmembrane helix</keyword>
<dbReference type="Gene3D" id="1.25.40.10">
    <property type="entry name" value="Tetratricopeptide repeat domain"/>
    <property type="match status" value="1"/>
</dbReference>
<gene>
    <name evidence="5" type="ordered locus">Dole_2415</name>
</gene>
<feature type="transmembrane region" description="Helical" evidence="4">
    <location>
        <begin position="106"/>
        <end position="131"/>
    </location>
</feature>
<protein>
    <submittedName>
        <fullName evidence="5">Tetratricopeptide TPR_2 repeat protein</fullName>
    </submittedName>
</protein>
<evidence type="ECO:0000256" key="4">
    <source>
        <dbReference type="SAM" id="Phobius"/>
    </source>
</evidence>
<feature type="transmembrane region" description="Helical" evidence="4">
    <location>
        <begin position="173"/>
        <end position="200"/>
    </location>
</feature>